<dbReference type="EMBL" id="RBNJ01004976">
    <property type="protein sequence ID" value="RUS29588.1"/>
    <property type="molecule type" value="Genomic_DNA"/>
</dbReference>
<dbReference type="AlphaFoldDB" id="A0A433QIC9"/>
<feature type="compositionally biased region" description="Basic and acidic residues" evidence="1">
    <location>
        <begin position="551"/>
        <end position="561"/>
    </location>
</feature>
<feature type="region of interest" description="Disordered" evidence="1">
    <location>
        <begin position="225"/>
        <end position="275"/>
    </location>
</feature>
<feature type="compositionally biased region" description="Basic and acidic residues" evidence="1">
    <location>
        <begin position="450"/>
        <end position="471"/>
    </location>
</feature>
<gene>
    <name evidence="2" type="ORF">BC938DRAFT_480476</name>
</gene>
<name>A0A433QIC9_9FUNG</name>
<feature type="region of interest" description="Disordered" evidence="1">
    <location>
        <begin position="442"/>
        <end position="567"/>
    </location>
</feature>
<accession>A0A433QIC9</accession>
<evidence type="ECO:0000313" key="3">
    <source>
        <dbReference type="Proteomes" id="UP000274822"/>
    </source>
</evidence>
<evidence type="ECO:0000313" key="2">
    <source>
        <dbReference type="EMBL" id="RUS29588.1"/>
    </source>
</evidence>
<dbReference type="Proteomes" id="UP000274822">
    <property type="component" value="Unassembled WGS sequence"/>
</dbReference>
<keyword evidence="3" id="KW-1185">Reference proteome</keyword>
<dbReference type="InterPro" id="IPR018822">
    <property type="entry name" value="UPF0646"/>
</dbReference>
<dbReference type="Pfam" id="PF10336">
    <property type="entry name" value="DUF2420"/>
    <property type="match status" value="1"/>
</dbReference>
<feature type="compositionally biased region" description="Acidic residues" evidence="1">
    <location>
        <begin position="538"/>
        <end position="550"/>
    </location>
</feature>
<feature type="compositionally biased region" description="Acidic residues" evidence="1">
    <location>
        <begin position="499"/>
        <end position="516"/>
    </location>
</feature>
<comment type="caution">
    <text evidence="2">The sequence shown here is derived from an EMBL/GenBank/DDBJ whole genome shotgun (WGS) entry which is preliminary data.</text>
</comment>
<protein>
    <submittedName>
        <fullName evidence="2">Uncharacterized protein</fullName>
    </submittedName>
</protein>
<sequence>MNSMVLDSAVHQSSATTMALDQNLNIDEDLWIPEEDNDVELNDTELNDIELQDLDTDIMEPVSLADIDEELAYEIEKDEPPPDNNHILPLSTPQVSNFISQPAATTAAHFSPITTSVGTLNGTGFEPLSPSKSFSFTPITAGEAVHTEAIQLISAPPQEQLAITTTDSTGVDLVPQSAVTSTITTATATATAPDMAVQSTTTIITTTTTVAPPESSDLPVIPIPDDQPAGIAGEATESTIDTGRKEEKKLQAGGDESAAAAAADAPTGNEEEEIEPVPVPPVLVFYNDEVFPLFDYDPADDPNATNFKEPLLLGADDLYYGPLGEFMDALRYEFLDPEDDAKEVVVEFPELNLEIAQDSIETRSTTLDELDQLYNSLLQMGHIEPSDGPLKIILKERVKFSSQLKRLTALLEEGGAIDNPIILEDTDSRAAAYDVEADGDGGSELIVLRDSPEPPEGRKEVEKGRSAKLDASRVPANFSSHFPDSNARRDSYNSQLSGDDGDLVAYEDEFGEDPEDETGHSEVAVSPSMTSKRKSFGDDDGEDQGYNDEEGGAKGAEEETHKKLRSA</sequence>
<evidence type="ECO:0000256" key="1">
    <source>
        <dbReference type="SAM" id="MobiDB-lite"/>
    </source>
</evidence>
<organism evidence="2 3">
    <name type="scientific">Jimgerdemannia flammicorona</name>
    <dbReference type="NCBI Taxonomy" id="994334"/>
    <lineage>
        <taxon>Eukaryota</taxon>
        <taxon>Fungi</taxon>
        <taxon>Fungi incertae sedis</taxon>
        <taxon>Mucoromycota</taxon>
        <taxon>Mucoromycotina</taxon>
        <taxon>Endogonomycetes</taxon>
        <taxon>Endogonales</taxon>
        <taxon>Endogonaceae</taxon>
        <taxon>Jimgerdemannia</taxon>
    </lineage>
</organism>
<proteinExistence type="predicted"/>
<reference evidence="2 3" key="1">
    <citation type="journal article" date="2018" name="New Phytol.">
        <title>Phylogenomics of Endogonaceae and evolution of mycorrhizas within Mucoromycota.</title>
        <authorList>
            <person name="Chang Y."/>
            <person name="Desiro A."/>
            <person name="Na H."/>
            <person name="Sandor L."/>
            <person name="Lipzen A."/>
            <person name="Clum A."/>
            <person name="Barry K."/>
            <person name="Grigoriev I.V."/>
            <person name="Martin F.M."/>
            <person name="Stajich J.E."/>
            <person name="Smith M.E."/>
            <person name="Bonito G."/>
            <person name="Spatafora J.W."/>
        </authorList>
    </citation>
    <scope>NUCLEOTIDE SEQUENCE [LARGE SCALE GENOMIC DNA]</scope>
    <source>
        <strain evidence="2 3">AD002</strain>
    </source>
</reference>